<dbReference type="EMBL" id="JYDT01000030">
    <property type="protein sequence ID" value="KRY89561.1"/>
    <property type="molecule type" value="Genomic_DNA"/>
</dbReference>
<proteinExistence type="predicted"/>
<sequence length="91" mass="9879">MKFNTALGSGVRIKITIALTADKSVRTVVMLLFARQDDQMILFSGEVLQAIDLLIHADVGKGVANSQLGLKLASFAVSLMLITDLQFSLRE</sequence>
<evidence type="ECO:0000313" key="2">
    <source>
        <dbReference type="Proteomes" id="UP000054995"/>
    </source>
</evidence>
<accession>A0A0V1FU91</accession>
<name>A0A0V1FU91_TRIPS</name>
<keyword evidence="2" id="KW-1185">Reference proteome</keyword>
<organism evidence="1 2">
    <name type="scientific">Trichinella pseudospiralis</name>
    <name type="common">Parasitic roundworm</name>
    <dbReference type="NCBI Taxonomy" id="6337"/>
    <lineage>
        <taxon>Eukaryota</taxon>
        <taxon>Metazoa</taxon>
        <taxon>Ecdysozoa</taxon>
        <taxon>Nematoda</taxon>
        <taxon>Enoplea</taxon>
        <taxon>Dorylaimia</taxon>
        <taxon>Trichinellida</taxon>
        <taxon>Trichinellidae</taxon>
        <taxon>Trichinella</taxon>
    </lineage>
</organism>
<dbReference type="AlphaFoldDB" id="A0A0V1FU91"/>
<gene>
    <name evidence="1" type="ORF">T4D_3664</name>
</gene>
<protein>
    <submittedName>
        <fullName evidence="1">Uncharacterized protein</fullName>
    </submittedName>
</protein>
<dbReference type="Proteomes" id="UP000054995">
    <property type="component" value="Unassembled WGS sequence"/>
</dbReference>
<comment type="caution">
    <text evidence="1">The sequence shown here is derived from an EMBL/GenBank/DDBJ whole genome shotgun (WGS) entry which is preliminary data.</text>
</comment>
<evidence type="ECO:0000313" key="1">
    <source>
        <dbReference type="EMBL" id="KRY89561.1"/>
    </source>
</evidence>
<reference evidence="1 2" key="1">
    <citation type="submission" date="2015-01" db="EMBL/GenBank/DDBJ databases">
        <title>Evolution of Trichinella species and genotypes.</title>
        <authorList>
            <person name="Korhonen P.K."/>
            <person name="Edoardo P."/>
            <person name="Giuseppe L.R."/>
            <person name="Gasser R.B."/>
        </authorList>
    </citation>
    <scope>NUCLEOTIDE SEQUENCE [LARGE SCALE GENOMIC DNA]</scope>
    <source>
        <strain evidence="1">ISS470</strain>
    </source>
</reference>